<keyword evidence="2" id="KW-1185">Reference proteome</keyword>
<gene>
    <name evidence="1" type="ORF">CTEN210_07181</name>
</gene>
<evidence type="ECO:0000313" key="1">
    <source>
        <dbReference type="EMBL" id="GFH50705.1"/>
    </source>
</evidence>
<dbReference type="EMBL" id="BLLK01000040">
    <property type="protein sequence ID" value="GFH50705.1"/>
    <property type="molecule type" value="Genomic_DNA"/>
</dbReference>
<reference evidence="1 2" key="1">
    <citation type="journal article" date="2021" name="Sci. Rep.">
        <title>The genome of the diatom Chaetoceros tenuissimus carries an ancient integrated fragment of an extant virus.</title>
        <authorList>
            <person name="Hongo Y."/>
            <person name="Kimura K."/>
            <person name="Takaki Y."/>
            <person name="Yoshida Y."/>
            <person name="Baba S."/>
            <person name="Kobayashi G."/>
            <person name="Nagasaki K."/>
            <person name="Hano T."/>
            <person name="Tomaru Y."/>
        </authorList>
    </citation>
    <scope>NUCLEOTIDE SEQUENCE [LARGE SCALE GENOMIC DNA]</scope>
    <source>
        <strain evidence="1 2">NIES-3715</strain>
    </source>
</reference>
<sequence>MTNLHENSQINFNEKSLWDVLRSPVTANAETIRYIVSVAKKKDSLTLDSYHPVVTRIISAAIERVYDSDYDEIIKIILDNIFQENDPYDPRRIATRCCCTKREKGIDVMKYIINTEIAHQMNEFEYTNLVNGPCELGRLDIVKYLEEDIRPIPNISECMESAANRGHGDMFDYLATRRRLRERY</sequence>
<comment type="caution">
    <text evidence="1">The sequence shown here is derived from an EMBL/GenBank/DDBJ whole genome shotgun (WGS) entry which is preliminary data.</text>
</comment>
<dbReference type="Proteomes" id="UP001054902">
    <property type="component" value="Unassembled WGS sequence"/>
</dbReference>
<name>A0AAD3H533_9STRA</name>
<proteinExistence type="predicted"/>
<accession>A0AAD3H533</accession>
<dbReference type="SUPFAM" id="SSF140860">
    <property type="entry name" value="Pseudo ankyrin repeat-like"/>
    <property type="match status" value="1"/>
</dbReference>
<evidence type="ECO:0008006" key="3">
    <source>
        <dbReference type="Google" id="ProtNLM"/>
    </source>
</evidence>
<dbReference type="AlphaFoldDB" id="A0AAD3H533"/>
<organism evidence="1 2">
    <name type="scientific">Chaetoceros tenuissimus</name>
    <dbReference type="NCBI Taxonomy" id="426638"/>
    <lineage>
        <taxon>Eukaryota</taxon>
        <taxon>Sar</taxon>
        <taxon>Stramenopiles</taxon>
        <taxon>Ochrophyta</taxon>
        <taxon>Bacillariophyta</taxon>
        <taxon>Coscinodiscophyceae</taxon>
        <taxon>Chaetocerotophycidae</taxon>
        <taxon>Chaetocerotales</taxon>
        <taxon>Chaetocerotaceae</taxon>
        <taxon>Chaetoceros</taxon>
    </lineage>
</organism>
<protein>
    <recommendedName>
        <fullName evidence="3">Ankyrin repeat protein</fullName>
    </recommendedName>
</protein>
<evidence type="ECO:0000313" key="2">
    <source>
        <dbReference type="Proteomes" id="UP001054902"/>
    </source>
</evidence>